<evidence type="ECO:0000256" key="2">
    <source>
        <dbReference type="ARBA" id="ARBA00022692"/>
    </source>
</evidence>
<keyword evidence="2" id="KW-0812">Transmembrane</keyword>
<dbReference type="Proteomes" id="UP000828924">
    <property type="component" value="Chromosome"/>
</dbReference>
<dbReference type="RefSeq" id="WP_242331259.1">
    <property type="nucleotide sequence ID" value="NZ_CP071872.1"/>
</dbReference>
<gene>
    <name evidence="5" type="ORF">J4032_14945</name>
</gene>
<evidence type="ECO:0000256" key="4">
    <source>
        <dbReference type="ARBA" id="ARBA00023136"/>
    </source>
</evidence>
<evidence type="ECO:0000256" key="3">
    <source>
        <dbReference type="ARBA" id="ARBA00022989"/>
    </source>
</evidence>
<name>A0ABY3WJ91_9ACTN</name>
<proteinExistence type="predicted"/>
<organism evidence="5 6">
    <name type="scientific">Streptomyces formicae</name>
    <dbReference type="NCBI Taxonomy" id="1616117"/>
    <lineage>
        <taxon>Bacteria</taxon>
        <taxon>Bacillati</taxon>
        <taxon>Actinomycetota</taxon>
        <taxon>Actinomycetes</taxon>
        <taxon>Kitasatosporales</taxon>
        <taxon>Streptomycetaceae</taxon>
        <taxon>Streptomyces</taxon>
    </lineage>
</organism>
<reference evidence="5 6" key="1">
    <citation type="submission" date="2021-03" db="EMBL/GenBank/DDBJ databases">
        <title>Complete genome of Streptomyces formicae strain 1H-GS9 (DSM 100524).</title>
        <authorList>
            <person name="Atanasov K.E."/>
            <person name="Altabella T."/>
            <person name="Ferrer A."/>
        </authorList>
    </citation>
    <scope>NUCLEOTIDE SEQUENCE [LARGE SCALE GENOMIC DNA]</scope>
    <source>
        <strain evidence="5 6">1H-GS9</strain>
    </source>
</reference>
<dbReference type="Pfam" id="PF07681">
    <property type="entry name" value="DoxX"/>
    <property type="match status" value="1"/>
</dbReference>
<keyword evidence="6" id="KW-1185">Reference proteome</keyword>
<dbReference type="EMBL" id="CP071872">
    <property type="protein sequence ID" value="UNM12646.1"/>
    <property type="molecule type" value="Genomic_DNA"/>
</dbReference>
<evidence type="ECO:0000256" key="1">
    <source>
        <dbReference type="ARBA" id="ARBA00004141"/>
    </source>
</evidence>
<comment type="subcellular location">
    <subcellularLocation>
        <location evidence="1">Membrane</location>
        <topology evidence="1">Multi-pass membrane protein</topology>
    </subcellularLocation>
</comment>
<accession>A0ABY3WJ91</accession>
<sequence length="139" mass="14616">MDVLVLIGRILFVLVFLPSGVQHLVQSKAMGGYAASKGIPAPVAATVLSGLVLIAGGLSVLLGIWADLGALLLAVFLFPTAVLMHNFWKESDPQARQTETIMFLKDVGLGGAALMLLAFFSYVGHELGLTLTGPLFHIG</sequence>
<evidence type="ECO:0000313" key="6">
    <source>
        <dbReference type="Proteomes" id="UP000828924"/>
    </source>
</evidence>
<keyword evidence="3" id="KW-1133">Transmembrane helix</keyword>
<protein>
    <submittedName>
        <fullName evidence="5">DoxX family protein</fullName>
    </submittedName>
</protein>
<keyword evidence="4" id="KW-0472">Membrane</keyword>
<evidence type="ECO:0000313" key="5">
    <source>
        <dbReference type="EMBL" id="UNM12646.1"/>
    </source>
</evidence>
<dbReference type="InterPro" id="IPR032808">
    <property type="entry name" value="DoxX"/>
</dbReference>